<accession>A0ABQ2QDM2</accession>
<evidence type="ECO:0000313" key="3">
    <source>
        <dbReference type="Proteomes" id="UP000654004"/>
    </source>
</evidence>
<evidence type="ECO:0000313" key="2">
    <source>
        <dbReference type="EMBL" id="GGP73138.1"/>
    </source>
</evidence>
<feature type="domain" description="IraD/Gp25-like" evidence="1">
    <location>
        <begin position="38"/>
        <end position="138"/>
    </location>
</feature>
<dbReference type="EMBL" id="BMQW01000001">
    <property type="protein sequence ID" value="GGP73138.1"/>
    <property type="molecule type" value="Genomic_DNA"/>
</dbReference>
<dbReference type="PANTHER" id="PTHR38595">
    <property type="entry name" value="CYTOPLASMIC PROTEIN-RELATED"/>
    <property type="match status" value="1"/>
</dbReference>
<dbReference type="Pfam" id="PF04965">
    <property type="entry name" value="GPW_gp25"/>
    <property type="match status" value="1"/>
</dbReference>
<dbReference type="InterPro" id="IPR007048">
    <property type="entry name" value="IraD/Gp25-like"/>
</dbReference>
<comment type="caution">
    <text evidence="2">The sequence shown here is derived from an EMBL/GenBank/DDBJ whole genome shotgun (WGS) entry which is preliminary data.</text>
</comment>
<dbReference type="InterPro" id="IPR017737">
    <property type="entry name" value="TssE1-like"/>
</dbReference>
<dbReference type="PANTHER" id="PTHR38595:SF1">
    <property type="entry name" value="TYPE VI SECRETION SYSTEM COMPONENT TSSE1"/>
    <property type="match status" value="1"/>
</dbReference>
<keyword evidence="3" id="KW-1185">Reference proteome</keyword>
<proteinExistence type="predicted"/>
<gene>
    <name evidence="2" type="ORF">GCM10009410_00810</name>
</gene>
<dbReference type="SUPFAM" id="SSF160719">
    <property type="entry name" value="gpW/gp25-like"/>
    <property type="match status" value="1"/>
</dbReference>
<dbReference type="InterPro" id="IPR053176">
    <property type="entry name" value="T6SS_TssE1-like"/>
</dbReference>
<protein>
    <submittedName>
        <fullName evidence="2">Lysozyme</fullName>
    </submittedName>
</protein>
<dbReference type="Proteomes" id="UP000654004">
    <property type="component" value="Unassembled WGS sequence"/>
</dbReference>
<sequence length="163" mass="18949">MLSKSQQPIMASILDRLIDDAPEEQDVKDSHRGLNLRQLRSNVRRDLENLLNAKLQWQTWPEHLKELDHSLMNYGLRDFSSMPVASLDGRQLLCKQVADTIKRFEPRFLEVMVETVDNEQPLDRVLRLKINALLYAEPEPEYITFDSEVEPVHLAMIVNEGIL</sequence>
<organism evidence="2 3">
    <name type="scientific">Shewanella ulleungensis</name>
    <dbReference type="NCBI Taxonomy" id="2282699"/>
    <lineage>
        <taxon>Bacteria</taxon>
        <taxon>Pseudomonadati</taxon>
        <taxon>Pseudomonadota</taxon>
        <taxon>Gammaproteobacteria</taxon>
        <taxon>Alteromonadales</taxon>
        <taxon>Shewanellaceae</taxon>
        <taxon>Shewanella</taxon>
    </lineage>
</organism>
<dbReference type="NCBIfam" id="TIGR03357">
    <property type="entry name" value="VI_zyme"/>
    <property type="match status" value="1"/>
</dbReference>
<evidence type="ECO:0000259" key="1">
    <source>
        <dbReference type="Pfam" id="PF04965"/>
    </source>
</evidence>
<name>A0ABQ2QDM2_9GAMM</name>
<reference evidence="3" key="1">
    <citation type="journal article" date="2019" name="Int. J. Syst. Evol. Microbiol.">
        <title>The Global Catalogue of Microorganisms (GCM) 10K type strain sequencing project: providing services to taxonomists for standard genome sequencing and annotation.</title>
        <authorList>
            <consortium name="The Broad Institute Genomics Platform"/>
            <consortium name="The Broad Institute Genome Sequencing Center for Infectious Disease"/>
            <person name="Wu L."/>
            <person name="Ma J."/>
        </authorList>
    </citation>
    <scope>NUCLEOTIDE SEQUENCE [LARGE SCALE GENOMIC DNA]</scope>
    <source>
        <strain evidence="3">JCM 32305</strain>
    </source>
</reference>